<organism evidence="2 3">
    <name type="scientific">Bordetella genomosp. 8</name>
    <dbReference type="NCBI Taxonomy" id="1416806"/>
    <lineage>
        <taxon>Bacteria</taxon>
        <taxon>Pseudomonadati</taxon>
        <taxon>Pseudomonadota</taxon>
        <taxon>Betaproteobacteria</taxon>
        <taxon>Burkholderiales</taxon>
        <taxon>Alcaligenaceae</taxon>
        <taxon>Bordetella</taxon>
    </lineage>
</organism>
<protein>
    <submittedName>
        <fullName evidence="2">Enoyl-CoA hydratase</fullName>
    </submittedName>
</protein>
<evidence type="ECO:0000313" key="3">
    <source>
        <dbReference type="Proteomes" id="UP000194151"/>
    </source>
</evidence>
<dbReference type="CDD" id="cd06558">
    <property type="entry name" value="crotonase-like"/>
    <property type="match status" value="1"/>
</dbReference>
<dbReference type="PANTHER" id="PTHR43802">
    <property type="entry name" value="ENOYL-COA HYDRATASE"/>
    <property type="match status" value="1"/>
</dbReference>
<reference evidence="2 3" key="1">
    <citation type="submission" date="2017-05" db="EMBL/GenBank/DDBJ databases">
        <title>Complete and WGS of Bordetella genogroups.</title>
        <authorList>
            <person name="Spilker T."/>
            <person name="LiPuma J."/>
        </authorList>
    </citation>
    <scope>NUCLEOTIDE SEQUENCE [LARGE SCALE GENOMIC DNA]</scope>
    <source>
        <strain evidence="2 3">AU19157</strain>
    </source>
</reference>
<dbReference type="InterPro" id="IPR029045">
    <property type="entry name" value="ClpP/crotonase-like_dom_sf"/>
</dbReference>
<dbReference type="Pfam" id="PF00378">
    <property type="entry name" value="ECH_1"/>
    <property type="match status" value="1"/>
</dbReference>
<dbReference type="STRING" id="1416806.CAL12_08825"/>
<dbReference type="SUPFAM" id="SSF52096">
    <property type="entry name" value="ClpP/crotonase"/>
    <property type="match status" value="1"/>
</dbReference>
<dbReference type="OrthoDB" id="9148881at2"/>
<dbReference type="AlphaFoldDB" id="A0A1W6YIQ4"/>
<dbReference type="PANTHER" id="PTHR43802:SF1">
    <property type="entry name" value="IP11341P-RELATED"/>
    <property type="match status" value="1"/>
</dbReference>
<name>A0A1W6YIQ4_9BORD</name>
<dbReference type="Proteomes" id="UP000194151">
    <property type="component" value="Chromosome"/>
</dbReference>
<gene>
    <name evidence="2" type="ORF">CAL12_08825</name>
</gene>
<dbReference type="InterPro" id="IPR001753">
    <property type="entry name" value="Enoyl-CoA_hydra/iso"/>
</dbReference>
<dbReference type="Gene3D" id="3.90.226.10">
    <property type="entry name" value="2-enoyl-CoA Hydratase, Chain A, domain 1"/>
    <property type="match status" value="1"/>
</dbReference>
<accession>A0A1W6YIQ4</accession>
<dbReference type="InterPro" id="IPR014748">
    <property type="entry name" value="Enoyl-CoA_hydra_C"/>
</dbReference>
<dbReference type="RefSeq" id="WP_086064145.1">
    <property type="nucleotide sequence ID" value="NZ_CP021108.1"/>
</dbReference>
<proteinExistence type="inferred from homology"/>
<dbReference type="GO" id="GO:0003824">
    <property type="term" value="F:catalytic activity"/>
    <property type="evidence" value="ECO:0007669"/>
    <property type="project" value="UniProtKB-ARBA"/>
</dbReference>
<dbReference type="EMBL" id="CP021108">
    <property type="protein sequence ID" value="ARP80932.1"/>
    <property type="molecule type" value="Genomic_DNA"/>
</dbReference>
<evidence type="ECO:0000313" key="2">
    <source>
        <dbReference type="EMBL" id="ARP80932.1"/>
    </source>
</evidence>
<keyword evidence="3" id="KW-1185">Reference proteome</keyword>
<evidence type="ECO:0000256" key="1">
    <source>
        <dbReference type="ARBA" id="ARBA00005254"/>
    </source>
</evidence>
<dbReference type="KEGG" id="bgv:CAL12_08825"/>
<dbReference type="Gene3D" id="1.10.12.10">
    <property type="entry name" value="Lyase 2-enoyl-coa Hydratase, Chain A, domain 2"/>
    <property type="match status" value="1"/>
</dbReference>
<sequence>MAIAEPPLESSSAAPPAAGRVLCRREGAVARVCLSHPGRMNAITVAMWAELARLFGELSADPTLRCIVVQGDGGHFAAGADIREFPRERGDLAAVVRYHRDILAPALAAIAACLHPIVARIDGVCVGGGLEIACLCDLRIAARTARLGAPINRLGFPMAPDEMRGLLQLAGRAVTMELLLEGRILDAPEACAKGLLTRVVPDADLDGEVRRCVDRIQAGAPLAARLNKGMATRLARAEALDDEEYERFFSYAESRDHREGVRAFLAGEAPIFTGD</sequence>
<comment type="similarity">
    <text evidence="1">Belongs to the enoyl-CoA hydratase/isomerase family.</text>
</comment>